<accession>B6U7L7</accession>
<proteinExistence type="evidence at transcript level"/>
<organism evidence="3">
    <name type="scientific">Zea mays</name>
    <name type="common">Maize</name>
    <dbReference type="NCBI Taxonomy" id="4577"/>
    <lineage>
        <taxon>Eukaryota</taxon>
        <taxon>Viridiplantae</taxon>
        <taxon>Streptophyta</taxon>
        <taxon>Embryophyta</taxon>
        <taxon>Tracheophyta</taxon>
        <taxon>Spermatophyta</taxon>
        <taxon>Magnoliopsida</taxon>
        <taxon>Liliopsida</taxon>
        <taxon>Poales</taxon>
        <taxon>Poaceae</taxon>
        <taxon>PACMAD clade</taxon>
        <taxon>Panicoideae</taxon>
        <taxon>Andropogonodae</taxon>
        <taxon>Andropogoneae</taxon>
        <taxon>Tripsacinae</taxon>
        <taxon>Zea</taxon>
    </lineage>
</organism>
<dbReference type="EMBL" id="EU973232">
    <property type="protein sequence ID" value="ACG45350.1"/>
    <property type="molecule type" value="mRNA"/>
</dbReference>
<name>B6U7L7_MAIZE</name>
<feature type="region of interest" description="Disordered" evidence="1">
    <location>
        <begin position="97"/>
        <end position="131"/>
    </location>
</feature>
<sequence length="225" mass="24250">MEMPAATQGLLATTVVDWKLDELCACLDDALSSRKRSLYTEERLRAEIDAKTDFLRSLLSSVAECNGGALPEHLAEAEARFAILAATSDRWARRTVAAPEPLPGDGGGGRQARRCGSPRQQGGGVGWHRRGVEDNDAECETAEIRRREAADTVTKKREAAGTSKEVTLDAIAKKRDIDQEAAVEAGRGAVQCRWWRKCGYGASWCRAAGVVVAVLLALELAAVQS</sequence>
<dbReference type="Pfam" id="PF24583">
    <property type="entry name" value="DUF7610"/>
    <property type="match status" value="1"/>
</dbReference>
<dbReference type="AlphaFoldDB" id="B6U7L7"/>
<evidence type="ECO:0000259" key="2">
    <source>
        <dbReference type="Pfam" id="PF24583"/>
    </source>
</evidence>
<evidence type="ECO:0000313" key="3">
    <source>
        <dbReference type="EMBL" id="ACG45350.1"/>
    </source>
</evidence>
<protein>
    <recommendedName>
        <fullName evidence="2">DUF7610 domain-containing protein</fullName>
    </recommendedName>
</protein>
<feature type="domain" description="DUF7610" evidence="2">
    <location>
        <begin position="17"/>
        <end position="94"/>
    </location>
</feature>
<reference evidence="3" key="1">
    <citation type="journal article" date="2009" name="Plant Mol. Biol.">
        <title>Insights into corn genes derived from large-scale cDNA sequencing.</title>
        <authorList>
            <person name="Alexandrov N.N."/>
            <person name="Brover V.V."/>
            <person name="Freidin S."/>
            <person name="Troukhan M.E."/>
            <person name="Tatarinova T.V."/>
            <person name="Zhang H."/>
            <person name="Swaller T.J."/>
            <person name="Lu Y.P."/>
            <person name="Bouck J."/>
            <person name="Flavell R.B."/>
            <person name="Feldmann K.A."/>
        </authorList>
    </citation>
    <scope>NUCLEOTIDE SEQUENCE</scope>
</reference>
<dbReference type="InterPro" id="IPR056029">
    <property type="entry name" value="DUF7610"/>
</dbReference>
<evidence type="ECO:0000256" key="1">
    <source>
        <dbReference type="SAM" id="MobiDB-lite"/>
    </source>
</evidence>